<comment type="subcellular location">
    <subcellularLocation>
        <location evidence="1">Nucleus</location>
    </subcellularLocation>
</comment>
<evidence type="ECO:0000313" key="6">
    <source>
        <dbReference type="EMBL" id="CAJ0576553.1"/>
    </source>
</evidence>
<dbReference type="Gene3D" id="2.40.290.10">
    <property type="match status" value="1"/>
</dbReference>
<evidence type="ECO:0000256" key="2">
    <source>
        <dbReference type="ARBA" id="ARBA00022884"/>
    </source>
</evidence>
<evidence type="ECO:0000256" key="3">
    <source>
        <dbReference type="ARBA" id="ARBA00023242"/>
    </source>
</evidence>
<dbReference type="InterPro" id="IPR016194">
    <property type="entry name" value="SPOC-like_C_dom_sf"/>
</dbReference>
<feature type="domain" description="SPOC" evidence="5">
    <location>
        <begin position="361"/>
        <end position="527"/>
    </location>
</feature>
<feature type="non-terminal residue" evidence="6">
    <location>
        <position position="1"/>
    </location>
</feature>
<dbReference type="Proteomes" id="UP001177023">
    <property type="component" value="Unassembled WGS sequence"/>
</dbReference>
<evidence type="ECO:0000256" key="4">
    <source>
        <dbReference type="SAM" id="MobiDB-lite"/>
    </source>
</evidence>
<feature type="region of interest" description="Disordered" evidence="4">
    <location>
        <begin position="181"/>
        <end position="236"/>
    </location>
</feature>
<dbReference type="EMBL" id="CATQJA010002644">
    <property type="protein sequence ID" value="CAJ0576553.1"/>
    <property type="molecule type" value="Genomic_DNA"/>
</dbReference>
<dbReference type="AlphaFoldDB" id="A0AA36CWC2"/>
<evidence type="ECO:0000256" key="1">
    <source>
        <dbReference type="ARBA" id="ARBA00004123"/>
    </source>
</evidence>
<evidence type="ECO:0000313" key="7">
    <source>
        <dbReference type="Proteomes" id="UP001177023"/>
    </source>
</evidence>
<gene>
    <name evidence="6" type="ORF">MSPICULIGERA_LOCUS14843</name>
</gene>
<accession>A0AA36CWC2</accession>
<sequence>MNPSALAEAILALQRRPVIPQLPLGVQRKISEPILPLSDPLVHMNSLTYFQIQIAIQNMQQQNILHTSNPNPLEIPVLSQSGLDSAAQVIGLTANLINNVISMTTNNGTIGQLANHPNMQAQAAKLMHSLHSLFLAGNSANEGHQAALLASLLEMPGGLQNISLLGNILKPQLIPQQIQPQVQLPAPPPPPPALQPPPVIPRKVERSESRRKRGHIEKIVQNPKRHSPENKEPQNGAQVLQEIPKETVLPAHMASRFDQIFDEIYGPSTDDVVEVKDEVLDVEGEAEKETENRNPRLNVLSISDSSAFRKVSKGPEPVGEAKPINEARNSTPDGRVDDLDGALLERIASLGLAHFTESGHPRHLDEKLSCDWRGNVILKQAEAEVEMYLLRGDLDYVRRMIGDWRKMQNLCIRINQRMRMDDVHVNETVRKMQLADVAVLLCLPVGETFDELASQQSAFSAQFVEYLRSKAVAGVANVPQTEQSSVCMAQFFPPSEFADYYLKSLSKEYFDRIQLRKLSYLLCVVCPDE</sequence>
<dbReference type="Pfam" id="PF07744">
    <property type="entry name" value="SPOC"/>
    <property type="match status" value="1"/>
</dbReference>
<dbReference type="PROSITE" id="PS50917">
    <property type="entry name" value="SPOC"/>
    <property type="match status" value="1"/>
</dbReference>
<protein>
    <recommendedName>
        <fullName evidence="5">SPOC domain-containing protein</fullName>
    </recommendedName>
</protein>
<dbReference type="InterPro" id="IPR010912">
    <property type="entry name" value="SPOC_met"/>
</dbReference>
<dbReference type="SUPFAM" id="SSF100939">
    <property type="entry name" value="SPOC domain-like"/>
    <property type="match status" value="1"/>
</dbReference>
<keyword evidence="3" id="KW-0539">Nucleus</keyword>
<dbReference type="InterPro" id="IPR012921">
    <property type="entry name" value="SPOC_C"/>
</dbReference>
<dbReference type="GO" id="GO:0005634">
    <property type="term" value="C:nucleus"/>
    <property type="evidence" value="ECO:0007669"/>
    <property type="project" value="UniProtKB-SubCell"/>
</dbReference>
<reference evidence="6" key="1">
    <citation type="submission" date="2023-06" db="EMBL/GenBank/DDBJ databases">
        <authorList>
            <person name="Delattre M."/>
        </authorList>
    </citation>
    <scope>NUCLEOTIDE SEQUENCE</scope>
    <source>
        <strain evidence="6">AF72</strain>
    </source>
</reference>
<evidence type="ECO:0000259" key="5">
    <source>
        <dbReference type="PROSITE" id="PS50917"/>
    </source>
</evidence>
<name>A0AA36CWC2_9BILA</name>
<feature type="region of interest" description="Disordered" evidence="4">
    <location>
        <begin position="308"/>
        <end position="335"/>
    </location>
</feature>
<proteinExistence type="predicted"/>
<dbReference type="GO" id="GO:0003723">
    <property type="term" value="F:RNA binding"/>
    <property type="evidence" value="ECO:0007669"/>
    <property type="project" value="UniProtKB-KW"/>
</dbReference>
<feature type="compositionally biased region" description="Pro residues" evidence="4">
    <location>
        <begin position="185"/>
        <end position="200"/>
    </location>
</feature>
<keyword evidence="7" id="KW-1185">Reference proteome</keyword>
<keyword evidence="2" id="KW-0694">RNA-binding</keyword>
<organism evidence="6 7">
    <name type="scientific">Mesorhabditis spiculigera</name>
    <dbReference type="NCBI Taxonomy" id="96644"/>
    <lineage>
        <taxon>Eukaryota</taxon>
        <taxon>Metazoa</taxon>
        <taxon>Ecdysozoa</taxon>
        <taxon>Nematoda</taxon>
        <taxon>Chromadorea</taxon>
        <taxon>Rhabditida</taxon>
        <taxon>Rhabditina</taxon>
        <taxon>Rhabditomorpha</taxon>
        <taxon>Rhabditoidea</taxon>
        <taxon>Rhabditidae</taxon>
        <taxon>Mesorhabditinae</taxon>
        <taxon>Mesorhabditis</taxon>
    </lineage>
</organism>
<comment type="caution">
    <text evidence="6">The sequence shown here is derived from an EMBL/GenBank/DDBJ whole genome shotgun (WGS) entry which is preliminary data.</text>
</comment>